<feature type="transmembrane region" description="Helical" evidence="5">
    <location>
        <begin position="183"/>
        <end position="204"/>
    </location>
</feature>
<keyword evidence="4 5" id="KW-0472">Membrane</keyword>
<evidence type="ECO:0000313" key="7">
    <source>
        <dbReference type="Ensembl" id="ENSCINP00000034964.1"/>
    </source>
</evidence>
<dbReference type="PROSITE" id="PS50850">
    <property type="entry name" value="MFS"/>
    <property type="match status" value="1"/>
</dbReference>
<reference evidence="7" key="4">
    <citation type="submission" date="2025-09" db="UniProtKB">
        <authorList>
            <consortium name="Ensembl"/>
        </authorList>
    </citation>
    <scope>IDENTIFICATION</scope>
</reference>
<evidence type="ECO:0000313" key="8">
    <source>
        <dbReference type="Proteomes" id="UP000008144"/>
    </source>
</evidence>
<dbReference type="PANTHER" id="PTHR24064">
    <property type="entry name" value="SOLUTE CARRIER FAMILY 22 MEMBER"/>
    <property type="match status" value="1"/>
</dbReference>
<reference evidence="7" key="2">
    <citation type="journal article" date="2008" name="Genome Biol.">
        <title>Improved genome assembly and evidence-based global gene model set for the chordate Ciona intestinalis: new insight into intron and operon populations.</title>
        <authorList>
            <person name="Satou Y."/>
            <person name="Mineta K."/>
            <person name="Ogasawara M."/>
            <person name="Sasakura Y."/>
            <person name="Shoguchi E."/>
            <person name="Ueno K."/>
            <person name="Yamada L."/>
            <person name="Matsumoto J."/>
            <person name="Wasserscheid J."/>
            <person name="Dewar K."/>
            <person name="Wiley G.B."/>
            <person name="Macmil S.L."/>
            <person name="Roe B.A."/>
            <person name="Zeller R.W."/>
            <person name="Hastings K.E."/>
            <person name="Lemaire P."/>
            <person name="Lindquist E."/>
            <person name="Endo T."/>
            <person name="Hotta K."/>
            <person name="Inaba K."/>
        </authorList>
    </citation>
    <scope>NUCLEOTIDE SEQUENCE [LARGE SCALE GENOMIC DNA]</scope>
    <source>
        <strain evidence="7">wild type</strain>
    </source>
</reference>
<dbReference type="HOGENOM" id="CLU_001265_33_4_1"/>
<proteinExistence type="predicted"/>
<dbReference type="STRING" id="7719.ENSCINP00000034964"/>
<dbReference type="Gene3D" id="1.20.1250.20">
    <property type="entry name" value="MFS general substrate transporter like domains"/>
    <property type="match status" value="1"/>
</dbReference>
<dbReference type="SUPFAM" id="SSF103473">
    <property type="entry name" value="MFS general substrate transporter"/>
    <property type="match status" value="1"/>
</dbReference>
<dbReference type="InterPro" id="IPR036259">
    <property type="entry name" value="MFS_trans_sf"/>
</dbReference>
<feature type="transmembrane region" description="Helical" evidence="5">
    <location>
        <begin position="160"/>
        <end position="177"/>
    </location>
</feature>
<feature type="transmembrane region" description="Helical" evidence="5">
    <location>
        <begin position="334"/>
        <end position="355"/>
    </location>
</feature>
<evidence type="ECO:0000256" key="2">
    <source>
        <dbReference type="ARBA" id="ARBA00022692"/>
    </source>
</evidence>
<feature type="transmembrane region" description="Helical" evidence="5">
    <location>
        <begin position="244"/>
        <end position="262"/>
    </location>
</feature>
<dbReference type="Proteomes" id="UP000008144">
    <property type="component" value="Chromosome 5"/>
</dbReference>
<comment type="subcellular location">
    <subcellularLocation>
        <location evidence="1">Membrane</location>
        <topology evidence="1">Multi-pass membrane protein</topology>
    </subcellularLocation>
</comment>
<name>H2XZ80_CIOIN</name>
<dbReference type="GeneTree" id="ENSGT00940000162538"/>
<reference evidence="7" key="3">
    <citation type="submission" date="2025-08" db="UniProtKB">
        <authorList>
            <consortium name="Ensembl"/>
        </authorList>
    </citation>
    <scope>IDENTIFICATION</scope>
</reference>
<evidence type="ECO:0000256" key="3">
    <source>
        <dbReference type="ARBA" id="ARBA00022989"/>
    </source>
</evidence>
<feature type="transmembrane region" description="Helical" evidence="5">
    <location>
        <begin position="420"/>
        <end position="441"/>
    </location>
</feature>
<evidence type="ECO:0000256" key="4">
    <source>
        <dbReference type="ARBA" id="ARBA00023136"/>
    </source>
</evidence>
<keyword evidence="8" id="KW-1185">Reference proteome</keyword>
<keyword evidence="2 5" id="KW-0812">Transmembrane</keyword>
<feature type="transmembrane region" description="Helical" evidence="5">
    <location>
        <begin position="20"/>
        <end position="40"/>
    </location>
</feature>
<dbReference type="InterPro" id="IPR020846">
    <property type="entry name" value="MFS_dom"/>
</dbReference>
<dbReference type="InterPro" id="IPR005828">
    <property type="entry name" value="MFS_sugar_transport-like"/>
</dbReference>
<evidence type="ECO:0000259" key="6">
    <source>
        <dbReference type="PROSITE" id="PS50850"/>
    </source>
</evidence>
<dbReference type="AlphaFoldDB" id="H2XZ80"/>
<dbReference type="GO" id="GO:0022857">
    <property type="term" value="F:transmembrane transporter activity"/>
    <property type="evidence" value="ECO:0007669"/>
    <property type="project" value="InterPro"/>
</dbReference>
<feature type="transmembrane region" description="Helical" evidence="5">
    <location>
        <begin position="367"/>
        <end position="387"/>
    </location>
</feature>
<keyword evidence="3 5" id="KW-1133">Transmembrane helix</keyword>
<dbReference type="Ensembl" id="ENSCINT00000035258.1">
    <property type="protein sequence ID" value="ENSCINP00000034964.1"/>
    <property type="gene ID" value="ENSCING00000024964.1"/>
</dbReference>
<protein>
    <recommendedName>
        <fullName evidence="6">Major facilitator superfamily (MFS) profile domain-containing protein</fullName>
    </recommendedName>
</protein>
<dbReference type="InParanoid" id="H2XZ80"/>
<dbReference type="EMBL" id="EAAA01002180">
    <property type="status" value="NOT_ANNOTATED_CDS"/>
    <property type="molecule type" value="Genomic_DNA"/>
</dbReference>
<dbReference type="Pfam" id="PF00083">
    <property type="entry name" value="Sugar_tr"/>
    <property type="match status" value="1"/>
</dbReference>
<accession>H2XZ80</accession>
<evidence type="ECO:0000256" key="1">
    <source>
        <dbReference type="ARBA" id="ARBA00004141"/>
    </source>
</evidence>
<reference evidence="8" key="1">
    <citation type="journal article" date="2002" name="Science">
        <title>The draft genome of Ciona intestinalis: insights into chordate and vertebrate origins.</title>
        <authorList>
            <person name="Dehal P."/>
            <person name="Satou Y."/>
            <person name="Campbell R.K."/>
            <person name="Chapman J."/>
            <person name="Degnan B."/>
            <person name="De Tomaso A."/>
            <person name="Davidson B."/>
            <person name="Di Gregorio A."/>
            <person name="Gelpke M."/>
            <person name="Goodstein D.M."/>
            <person name="Harafuji N."/>
            <person name="Hastings K.E."/>
            <person name="Ho I."/>
            <person name="Hotta K."/>
            <person name="Huang W."/>
            <person name="Kawashima T."/>
            <person name="Lemaire P."/>
            <person name="Martinez D."/>
            <person name="Meinertzhagen I.A."/>
            <person name="Necula S."/>
            <person name="Nonaka M."/>
            <person name="Putnam N."/>
            <person name="Rash S."/>
            <person name="Saiga H."/>
            <person name="Satake M."/>
            <person name="Terry A."/>
            <person name="Yamada L."/>
            <person name="Wang H.G."/>
            <person name="Awazu S."/>
            <person name="Azumi K."/>
            <person name="Boore J."/>
            <person name="Branno M."/>
            <person name="Chin-Bow S."/>
            <person name="DeSantis R."/>
            <person name="Doyle S."/>
            <person name="Francino P."/>
            <person name="Keys D.N."/>
            <person name="Haga S."/>
            <person name="Hayashi H."/>
            <person name="Hino K."/>
            <person name="Imai K.S."/>
            <person name="Inaba K."/>
            <person name="Kano S."/>
            <person name="Kobayashi K."/>
            <person name="Kobayashi M."/>
            <person name="Lee B.I."/>
            <person name="Makabe K.W."/>
            <person name="Manohar C."/>
            <person name="Matassi G."/>
            <person name="Medina M."/>
            <person name="Mochizuki Y."/>
            <person name="Mount S."/>
            <person name="Morishita T."/>
            <person name="Miura S."/>
            <person name="Nakayama A."/>
            <person name="Nishizaka S."/>
            <person name="Nomoto H."/>
            <person name="Ohta F."/>
            <person name="Oishi K."/>
            <person name="Rigoutsos I."/>
            <person name="Sano M."/>
            <person name="Sasaki A."/>
            <person name="Sasakura Y."/>
            <person name="Shoguchi E."/>
            <person name="Shin-i T."/>
            <person name="Spagnuolo A."/>
            <person name="Stainier D."/>
            <person name="Suzuki M.M."/>
            <person name="Tassy O."/>
            <person name="Takatori N."/>
            <person name="Tokuoka M."/>
            <person name="Yagi K."/>
            <person name="Yoshizaki F."/>
            <person name="Wada S."/>
            <person name="Zhang C."/>
            <person name="Hyatt P.D."/>
            <person name="Larimer F."/>
            <person name="Detter C."/>
            <person name="Doggett N."/>
            <person name="Glavina T."/>
            <person name="Hawkins T."/>
            <person name="Richardson P."/>
            <person name="Lucas S."/>
            <person name="Kohara Y."/>
            <person name="Levine M."/>
            <person name="Satoh N."/>
            <person name="Rokhsar D.S."/>
        </authorList>
    </citation>
    <scope>NUCLEOTIDE SEQUENCE [LARGE SCALE GENOMIC DNA]</scope>
</reference>
<feature type="domain" description="Major facilitator superfamily (MFS) profile" evidence="6">
    <location>
        <begin position="64"/>
        <end position="509"/>
    </location>
</feature>
<sequence>MSKEREFKELNAFGFYQKRLSLLLLLSTIPSCIISFRFLFTVYEPEFHCDVPAVRIKLWQKSCSIIISLLYALSENYTNVTESQYEYLLNATVPWTTNDNTSPCKRWRFAQDGVSALTELKFVCERAWMKPFSFTAYAFGQMCGTFAVRPISDIFGRRRVFLTTLVLQYMVCLILSFSTSAPMYMSVVFLTGATDMVYGTAFALGIETTSTEKRTFITFCCQMGYSLGFLVLTFLGYFFRDWRWLLRAFSFTAIFYIPYYWLIDESPRWLSSVGRKEESQRVLSKIAKLNKAHNASSHDLTELETNLSGFPKNEKVKSLKFFQLLKLVLKQPVLLKRLIIVFFAWYCTSLTYYVIGLNPNNLSENRFVNLCLLGLVDMAATVGYYLISAKIGRRNSYVFMMLGLALLSAITPFANKLHRLLAVVMVCVCKFTASLLFTVLYTHTTELFPTALRQSTLGMSDATARVGSITAPFILFAGDPTRVKTISIAIGAVLLVSSALYRLLPKTINVPLPQTIDD</sequence>
<feature type="transmembrane region" description="Helical" evidence="5">
    <location>
        <begin position="485"/>
        <end position="504"/>
    </location>
</feature>
<dbReference type="OMA" id="VEILMMT"/>
<organism evidence="7 8">
    <name type="scientific">Ciona intestinalis</name>
    <name type="common">Transparent sea squirt</name>
    <name type="synonym">Ascidia intestinalis</name>
    <dbReference type="NCBI Taxonomy" id="7719"/>
    <lineage>
        <taxon>Eukaryota</taxon>
        <taxon>Metazoa</taxon>
        <taxon>Chordata</taxon>
        <taxon>Tunicata</taxon>
        <taxon>Ascidiacea</taxon>
        <taxon>Phlebobranchia</taxon>
        <taxon>Cionidae</taxon>
        <taxon>Ciona</taxon>
    </lineage>
</organism>
<dbReference type="GO" id="GO:0016020">
    <property type="term" value="C:membrane"/>
    <property type="evidence" value="ECO:0007669"/>
    <property type="project" value="UniProtKB-SubCell"/>
</dbReference>
<feature type="transmembrane region" description="Helical" evidence="5">
    <location>
        <begin position="216"/>
        <end position="238"/>
    </location>
</feature>
<feature type="transmembrane region" description="Helical" evidence="5">
    <location>
        <begin position="396"/>
        <end position="414"/>
    </location>
</feature>
<evidence type="ECO:0000256" key="5">
    <source>
        <dbReference type="SAM" id="Phobius"/>
    </source>
</evidence>